<evidence type="ECO:0000256" key="1">
    <source>
        <dbReference type="SAM" id="SignalP"/>
    </source>
</evidence>
<dbReference type="RefSeq" id="WP_012890078.1">
    <property type="nucleotide sequence ID" value="NC_013595.1"/>
</dbReference>
<feature type="chain" id="PRO_5003029109" description="DUF305 domain-containing protein" evidence="1">
    <location>
        <begin position="26"/>
        <end position="199"/>
    </location>
</feature>
<dbReference type="STRING" id="479432.Sros_3397"/>
<dbReference type="Gene3D" id="1.20.1260.10">
    <property type="match status" value="1"/>
</dbReference>
<evidence type="ECO:0000313" key="3">
    <source>
        <dbReference type="EMBL" id="ACZ86334.1"/>
    </source>
</evidence>
<proteinExistence type="predicted"/>
<protein>
    <recommendedName>
        <fullName evidence="2">DUF305 domain-containing protein</fullName>
    </recommendedName>
</protein>
<dbReference type="HOGENOM" id="CLU_074343_3_0_11"/>
<dbReference type="eggNOG" id="COG3544">
    <property type="taxonomic scope" value="Bacteria"/>
</dbReference>
<evidence type="ECO:0000313" key="4">
    <source>
        <dbReference type="Proteomes" id="UP000002029"/>
    </source>
</evidence>
<feature type="signal peptide" evidence="1">
    <location>
        <begin position="1"/>
        <end position="25"/>
    </location>
</feature>
<dbReference type="Proteomes" id="UP000002029">
    <property type="component" value="Chromosome"/>
</dbReference>
<sequence>MKAATIGAPVLAALTVLLVARCAAAGPAAHPAAAHLPPPAARETISAPARTTPGAFNATDVAWLQLMIPMTEQMLRLLELAPEQTSNPRVTRLAARLGAGHRAELPRLRELLGRSGAPGVNVHEGHDMPGMVTAGDLRVLGRTTGAAFDRLFVEHIREHLEQGILVSRGEQGSGAEQAVRELAADIERTRAAQLALLDG</sequence>
<reference evidence="3 4" key="1">
    <citation type="journal article" date="2010" name="Stand. Genomic Sci.">
        <title>Complete genome sequence of Streptosporangium roseum type strain (NI 9100).</title>
        <authorList>
            <person name="Nolan M."/>
            <person name="Sikorski J."/>
            <person name="Jando M."/>
            <person name="Lucas S."/>
            <person name="Lapidus A."/>
            <person name="Glavina Del Rio T."/>
            <person name="Chen F."/>
            <person name="Tice H."/>
            <person name="Pitluck S."/>
            <person name="Cheng J.F."/>
            <person name="Chertkov O."/>
            <person name="Sims D."/>
            <person name="Meincke L."/>
            <person name="Brettin T."/>
            <person name="Han C."/>
            <person name="Detter J.C."/>
            <person name="Bruce D."/>
            <person name="Goodwin L."/>
            <person name="Land M."/>
            <person name="Hauser L."/>
            <person name="Chang Y.J."/>
            <person name="Jeffries C.D."/>
            <person name="Ivanova N."/>
            <person name="Mavromatis K."/>
            <person name="Mikhailova N."/>
            <person name="Chen A."/>
            <person name="Palaniappan K."/>
            <person name="Chain P."/>
            <person name="Rohde M."/>
            <person name="Goker M."/>
            <person name="Bristow J."/>
            <person name="Eisen J.A."/>
            <person name="Markowitz V."/>
            <person name="Hugenholtz P."/>
            <person name="Kyrpides N.C."/>
            <person name="Klenk H.P."/>
        </authorList>
    </citation>
    <scope>NUCLEOTIDE SEQUENCE [LARGE SCALE GENOMIC DNA]</scope>
    <source>
        <strain evidence="4">ATCC 12428 / DSM 43021 / JCM 3005 / NI 9100</strain>
    </source>
</reference>
<keyword evidence="1" id="KW-0732">Signal</keyword>
<evidence type="ECO:0000259" key="2">
    <source>
        <dbReference type="Pfam" id="PF03713"/>
    </source>
</evidence>
<dbReference type="AlphaFoldDB" id="D2BEX3"/>
<dbReference type="InterPro" id="IPR005183">
    <property type="entry name" value="DUF305_CopM-like"/>
</dbReference>
<dbReference type="PANTHER" id="PTHR36933">
    <property type="entry name" value="SLL0788 PROTEIN"/>
    <property type="match status" value="1"/>
</dbReference>
<dbReference type="Pfam" id="PF03713">
    <property type="entry name" value="DUF305"/>
    <property type="match status" value="1"/>
</dbReference>
<dbReference type="InterPro" id="IPR012347">
    <property type="entry name" value="Ferritin-like"/>
</dbReference>
<keyword evidence="4" id="KW-1185">Reference proteome</keyword>
<dbReference type="EMBL" id="CP001814">
    <property type="protein sequence ID" value="ACZ86334.1"/>
    <property type="molecule type" value="Genomic_DNA"/>
</dbReference>
<name>D2BEX3_STRRD</name>
<gene>
    <name evidence="3" type="ordered locus">Sros_3397</name>
</gene>
<accession>D2BEX3</accession>
<organism evidence="3 4">
    <name type="scientific">Streptosporangium roseum (strain ATCC 12428 / DSM 43021 / JCM 3005 / KCTC 9067 / NCIMB 10171 / NRRL 2505 / NI 9100)</name>
    <dbReference type="NCBI Taxonomy" id="479432"/>
    <lineage>
        <taxon>Bacteria</taxon>
        <taxon>Bacillati</taxon>
        <taxon>Actinomycetota</taxon>
        <taxon>Actinomycetes</taxon>
        <taxon>Streptosporangiales</taxon>
        <taxon>Streptosporangiaceae</taxon>
        <taxon>Streptosporangium</taxon>
    </lineage>
</organism>
<dbReference type="OrthoDB" id="26872at2"/>
<dbReference type="PANTHER" id="PTHR36933:SF1">
    <property type="entry name" value="SLL0788 PROTEIN"/>
    <property type="match status" value="1"/>
</dbReference>
<dbReference type="KEGG" id="sro:Sros_3397"/>
<feature type="domain" description="DUF305" evidence="2">
    <location>
        <begin position="60"/>
        <end position="197"/>
    </location>
</feature>